<proteinExistence type="predicted"/>
<evidence type="ECO:0000313" key="2">
    <source>
        <dbReference type="EMBL" id="EFN68081.1"/>
    </source>
</evidence>
<evidence type="ECO:0000259" key="1">
    <source>
        <dbReference type="Pfam" id="PF10545"/>
    </source>
</evidence>
<keyword evidence="3" id="KW-1185">Reference proteome</keyword>
<reference evidence="2 3" key="1">
    <citation type="journal article" date="2010" name="Science">
        <title>Genomic comparison of the ants Camponotus floridanus and Harpegnathos saltator.</title>
        <authorList>
            <person name="Bonasio R."/>
            <person name="Zhang G."/>
            <person name="Ye C."/>
            <person name="Mutti N.S."/>
            <person name="Fang X."/>
            <person name="Qin N."/>
            <person name="Donahue G."/>
            <person name="Yang P."/>
            <person name="Li Q."/>
            <person name="Li C."/>
            <person name="Zhang P."/>
            <person name="Huang Z."/>
            <person name="Berger S.L."/>
            <person name="Reinberg D."/>
            <person name="Wang J."/>
            <person name="Liebig J."/>
        </authorList>
    </citation>
    <scope>NUCLEOTIDE SEQUENCE [LARGE SCALE GENOMIC DNA]</scope>
    <source>
        <strain evidence="3">C129</strain>
    </source>
</reference>
<dbReference type="OrthoDB" id="6147983at2759"/>
<dbReference type="AlphaFoldDB" id="E2AEQ8"/>
<feature type="non-terminal residue" evidence="2">
    <location>
        <position position="1"/>
    </location>
</feature>
<feature type="domain" description="MADF" evidence="1">
    <location>
        <begin position="3"/>
        <end position="51"/>
    </location>
</feature>
<name>E2AEQ8_CAMFO</name>
<dbReference type="Proteomes" id="UP000000311">
    <property type="component" value="Unassembled WGS sequence"/>
</dbReference>
<protein>
    <recommendedName>
        <fullName evidence="1">MADF domain-containing protein</fullName>
    </recommendedName>
</protein>
<gene>
    <name evidence="2" type="ORF">EAG_00404</name>
</gene>
<dbReference type="Pfam" id="PF10545">
    <property type="entry name" value="MADF_DNA_bdg"/>
    <property type="match status" value="1"/>
</dbReference>
<evidence type="ECO:0000313" key="3">
    <source>
        <dbReference type="Proteomes" id="UP000000311"/>
    </source>
</evidence>
<dbReference type="EMBL" id="GL438895">
    <property type="protein sequence ID" value="EFN68081.1"/>
    <property type="molecule type" value="Genomic_DNA"/>
</dbReference>
<feature type="non-terminal residue" evidence="2">
    <location>
        <position position="59"/>
    </location>
</feature>
<dbReference type="InterPro" id="IPR006578">
    <property type="entry name" value="MADF-dom"/>
</dbReference>
<organism evidence="3">
    <name type="scientific">Camponotus floridanus</name>
    <name type="common">Florida carpenter ant</name>
    <dbReference type="NCBI Taxonomy" id="104421"/>
    <lineage>
        <taxon>Eukaryota</taxon>
        <taxon>Metazoa</taxon>
        <taxon>Ecdysozoa</taxon>
        <taxon>Arthropoda</taxon>
        <taxon>Hexapoda</taxon>
        <taxon>Insecta</taxon>
        <taxon>Pterygota</taxon>
        <taxon>Neoptera</taxon>
        <taxon>Endopterygota</taxon>
        <taxon>Hymenoptera</taxon>
        <taxon>Apocrita</taxon>
        <taxon>Aculeata</taxon>
        <taxon>Formicoidea</taxon>
        <taxon>Formicidae</taxon>
        <taxon>Formicinae</taxon>
        <taxon>Camponotus</taxon>
    </lineage>
</organism>
<sequence length="59" mass="6976">FAAEDAMRRWKVLRERFSKVRRQKANIPSGSGASSENQEIEWSLYNTLLFLQPHVQNRK</sequence>
<accession>E2AEQ8</accession>
<dbReference type="InParanoid" id="E2AEQ8"/>